<gene>
    <name evidence="4" type="ORF">DUI87_17722</name>
</gene>
<name>A0A3M0KEN2_HIRRU</name>
<dbReference type="InterPro" id="IPR003036">
    <property type="entry name" value="Gag_P30"/>
</dbReference>
<feature type="region of interest" description="Disordered" evidence="1">
    <location>
        <begin position="35"/>
        <end position="55"/>
    </location>
</feature>
<feature type="domain" description="Retroviral nucleocapsid Gag protein p24 C-terminal" evidence="3">
    <location>
        <begin position="270"/>
        <end position="336"/>
    </location>
</feature>
<dbReference type="Gene3D" id="1.10.1200.30">
    <property type="match status" value="1"/>
</dbReference>
<dbReference type="Pfam" id="PF19317">
    <property type="entry name" value="Gag_p24_C"/>
    <property type="match status" value="1"/>
</dbReference>
<organism evidence="4 5">
    <name type="scientific">Hirundo rustica rustica</name>
    <dbReference type="NCBI Taxonomy" id="333673"/>
    <lineage>
        <taxon>Eukaryota</taxon>
        <taxon>Metazoa</taxon>
        <taxon>Chordata</taxon>
        <taxon>Craniata</taxon>
        <taxon>Vertebrata</taxon>
        <taxon>Euteleostomi</taxon>
        <taxon>Archelosauria</taxon>
        <taxon>Archosauria</taxon>
        <taxon>Dinosauria</taxon>
        <taxon>Saurischia</taxon>
        <taxon>Theropoda</taxon>
        <taxon>Coelurosauria</taxon>
        <taxon>Aves</taxon>
        <taxon>Neognathae</taxon>
        <taxon>Neoaves</taxon>
        <taxon>Telluraves</taxon>
        <taxon>Australaves</taxon>
        <taxon>Passeriformes</taxon>
        <taxon>Sylvioidea</taxon>
        <taxon>Hirundinidae</taxon>
        <taxon>Hirundo</taxon>
    </lineage>
</organism>
<proteinExistence type="predicted"/>
<dbReference type="Proteomes" id="UP000269221">
    <property type="component" value="Unassembled WGS sequence"/>
</dbReference>
<evidence type="ECO:0000313" key="4">
    <source>
        <dbReference type="EMBL" id="RMC05637.1"/>
    </source>
</evidence>
<comment type="caution">
    <text evidence="4">The sequence shown here is derived from an EMBL/GenBank/DDBJ whole genome shotgun (WGS) entry which is preliminary data.</text>
</comment>
<dbReference type="PANTHER" id="PTHR33166">
    <property type="entry name" value="GAG_P30 DOMAIN-CONTAINING PROTEIN"/>
    <property type="match status" value="1"/>
</dbReference>
<dbReference type="InterPro" id="IPR050462">
    <property type="entry name" value="Retroviral_Gag-Pol_poly"/>
</dbReference>
<dbReference type="OrthoDB" id="9049599at2759"/>
<dbReference type="SUPFAM" id="SSF47353">
    <property type="entry name" value="Retrovirus capsid dimerization domain-like"/>
    <property type="match status" value="1"/>
</dbReference>
<dbReference type="InterPro" id="IPR045345">
    <property type="entry name" value="Gag_p24_C"/>
</dbReference>
<dbReference type="AlphaFoldDB" id="A0A3M0KEN2"/>
<feature type="compositionally biased region" description="Basic and acidic residues" evidence="1">
    <location>
        <begin position="42"/>
        <end position="55"/>
    </location>
</feature>
<dbReference type="GO" id="GO:0003676">
    <property type="term" value="F:nucleic acid binding"/>
    <property type="evidence" value="ECO:0007669"/>
    <property type="project" value="InterPro"/>
</dbReference>
<evidence type="ECO:0000259" key="3">
    <source>
        <dbReference type="Pfam" id="PF19317"/>
    </source>
</evidence>
<sequence length="415" mass="47688">MATTPPEWGQNNEEGRRHMNEYRNLIIKGIKEAAPRGQNAKKAFEAQQEKEESPTEWLDRLRKNMKQYSGIDPETDVGKALLRINFVTNAWPDIRKKIEKFEDWHNKSLDDLLKEAQKVYVRRDEERAKLKAKLMAVTMQENNFQKIKNIQALLLEIKLVETRERKRIESQYKPSLSSIPGMSAFTVGVRDIIGEIVLSRVYAKLRPNLDMKEYFCNHLKANLARNPTVPFDLQKDLLPELWQNPETVVDNKNLPIRLAIQPDGSFQPYSKIIQLPSEPFVTFVEWLIQAIKLQVKNEGAKEQVLEEIALANANERCNAAILSLSTEPAPTLHDMLEQKSPDMIVKDPVTRETKSPHDQVSWGCGYAYVSTPPGLKWVPAKWVKPFIPKSAKPPAEAPQVASAAWRRRKRQTFSF</sequence>
<dbReference type="Gene3D" id="2.30.30.10">
    <property type="entry name" value="Integrase, C-terminal domain superfamily, retroviral"/>
    <property type="match status" value="1"/>
</dbReference>
<dbReference type="EMBL" id="QRBI01000122">
    <property type="protein sequence ID" value="RMC05637.1"/>
    <property type="molecule type" value="Genomic_DNA"/>
</dbReference>
<dbReference type="GO" id="GO:0019068">
    <property type="term" value="P:virion assembly"/>
    <property type="evidence" value="ECO:0007669"/>
    <property type="project" value="InterPro"/>
</dbReference>
<keyword evidence="5" id="KW-1185">Reference proteome</keyword>
<dbReference type="STRING" id="333673.A0A3M0KEN2"/>
<reference evidence="4 5" key="1">
    <citation type="submission" date="2018-07" db="EMBL/GenBank/DDBJ databases">
        <title>A high quality draft genome assembly of the barn swallow (H. rustica rustica).</title>
        <authorList>
            <person name="Formenti G."/>
            <person name="Chiara M."/>
            <person name="Poveda L."/>
            <person name="Francoijs K.-J."/>
            <person name="Bonisoli-Alquati A."/>
            <person name="Canova L."/>
            <person name="Gianfranceschi L."/>
            <person name="Horner D.S."/>
            <person name="Saino N."/>
        </authorList>
    </citation>
    <scope>NUCLEOTIDE SEQUENCE [LARGE SCALE GENOMIC DNA]</scope>
    <source>
        <strain evidence="4">Chelidonia</strain>
        <tissue evidence="4">Blood</tissue>
    </source>
</reference>
<protein>
    <submittedName>
        <fullName evidence="4">Uncharacterized protein</fullName>
    </submittedName>
</protein>
<feature type="domain" description="Core shell protein Gag P30" evidence="2">
    <location>
        <begin position="4"/>
        <end position="121"/>
    </location>
</feature>
<evidence type="ECO:0000256" key="1">
    <source>
        <dbReference type="SAM" id="MobiDB-lite"/>
    </source>
</evidence>
<evidence type="ECO:0000259" key="2">
    <source>
        <dbReference type="Pfam" id="PF02093"/>
    </source>
</evidence>
<dbReference type="Pfam" id="PF02093">
    <property type="entry name" value="Gag_p30"/>
    <property type="match status" value="1"/>
</dbReference>
<accession>A0A3M0KEN2</accession>
<dbReference type="InterPro" id="IPR036862">
    <property type="entry name" value="Integrase_C_dom_sf_retrovir"/>
</dbReference>
<dbReference type="InterPro" id="IPR008916">
    <property type="entry name" value="Retrov_capsid_C"/>
</dbReference>
<evidence type="ECO:0000313" key="5">
    <source>
        <dbReference type="Proteomes" id="UP000269221"/>
    </source>
</evidence>